<reference evidence="3" key="1">
    <citation type="journal article" date="2019" name="Int. J. Syst. Evol. Microbiol.">
        <title>The Global Catalogue of Microorganisms (GCM) 10K type strain sequencing project: providing services to taxonomists for standard genome sequencing and annotation.</title>
        <authorList>
            <consortium name="The Broad Institute Genomics Platform"/>
            <consortium name="The Broad Institute Genome Sequencing Center for Infectious Disease"/>
            <person name="Wu L."/>
            <person name="Ma J."/>
        </authorList>
    </citation>
    <scope>NUCLEOTIDE SEQUENCE [LARGE SCALE GENOMIC DNA]</scope>
    <source>
        <strain evidence="3">CGMCC 1.16026</strain>
    </source>
</reference>
<proteinExistence type="predicted"/>
<name>A0ABW1Z871_9BACT</name>
<dbReference type="Gene3D" id="1.10.10.60">
    <property type="entry name" value="Homeodomain-like"/>
    <property type="match status" value="1"/>
</dbReference>
<dbReference type="InterPro" id="IPR002197">
    <property type="entry name" value="HTH_Fis"/>
</dbReference>
<comment type="caution">
    <text evidence="2">The sequence shown here is derived from an EMBL/GenBank/DDBJ whole genome shotgun (WGS) entry which is preliminary data.</text>
</comment>
<feature type="domain" description="DNA binding HTH" evidence="1">
    <location>
        <begin position="21"/>
        <end position="61"/>
    </location>
</feature>
<accession>A0ABW1Z871</accession>
<gene>
    <name evidence="2" type="ORF">ACFQBQ_06175</name>
</gene>
<protein>
    <submittedName>
        <fullName evidence="2">Helix-turn-helix domain-containing protein</fullName>
    </submittedName>
</protein>
<dbReference type="Proteomes" id="UP001596391">
    <property type="component" value="Unassembled WGS sequence"/>
</dbReference>
<sequence>MPTAVPGMTMAANGQPVVQSIAEMEKQAILNTIRQLRGDKLMAAKLLGIGKTTLYRKLKEYGLGDDADLR</sequence>
<keyword evidence="3" id="KW-1185">Reference proteome</keyword>
<dbReference type="SUPFAM" id="SSF46689">
    <property type="entry name" value="Homeodomain-like"/>
    <property type="match status" value="1"/>
</dbReference>
<dbReference type="EMBL" id="JBHSWI010000001">
    <property type="protein sequence ID" value="MFC6645180.1"/>
    <property type="molecule type" value="Genomic_DNA"/>
</dbReference>
<dbReference type="InterPro" id="IPR009057">
    <property type="entry name" value="Homeodomain-like_sf"/>
</dbReference>
<evidence type="ECO:0000313" key="2">
    <source>
        <dbReference type="EMBL" id="MFC6645180.1"/>
    </source>
</evidence>
<dbReference type="Pfam" id="PF02954">
    <property type="entry name" value="HTH_8"/>
    <property type="match status" value="1"/>
</dbReference>
<dbReference type="RefSeq" id="WP_390234393.1">
    <property type="nucleotide sequence ID" value="NZ_JBHSWI010000001.1"/>
</dbReference>
<evidence type="ECO:0000313" key="3">
    <source>
        <dbReference type="Proteomes" id="UP001596391"/>
    </source>
</evidence>
<organism evidence="2 3">
    <name type="scientific">Granulicella cerasi</name>
    <dbReference type="NCBI Taxonomy" id="741063"/>
    <lineage>
        <taxon>Bacteria</taxon>
        <taxon>Pseudomonadati</taxon>
        <taxon>Acidobacteriota</taxon>
        <taxon>Terriglobia</taxon>
        <taxon>Terriglobales</taxon>
        <taxon>Acidobacteriaceae</taxon>
        <taxon>Granulicella</taxon>
    </lineage>
</organism>
<evidence type="ECO:0000259" key="1">
    <source>
        <dbReference type="Pfam" id="PF02954"/>
    </source>
</evidence>
<dbReference type="PRINTS" id="PR01590">
    <property type="entry name" value="HTHFIS"/>
</dbReference>